<evidence type="ECO:0000313" key="2">
    <source>
        <dbReference type="EMBL" id="NLS14367.1"/>
    </source>
</evidence>
<proteinExistence type="predicted"/>
<dbReference type="SUPFAM" id="SSF57783">
    <property type="entry name" value="Zinc beta-ribbon"/>
    <property type="match status" value="3"/>
</dbReference>
<feature type="domain" description="DNA topoisomerase type IA zn finger" evidence="1">
    <location>
        <begin position="157"/>
        <end position="186"/>
    </location>
</feature>
<dbReference type="Pfam" id="PF01396">
    <property type="entry name" value="Zn_ribbon_Top1"/>
    <property type="match status" value="4"/>
</dbReference>
<feature type="domain" description="DNA topoisomerase type IA zn finger" evidence="1">
    <location>
        <begin position="115"/>
        <end position="153"/>
    </location>
</feature>
<dbReference type="InterPro" id="IPR013498">
    <property type="entry name" value="Topo_IA_Znf"/>
</dbReference>
<feature type="domain" description="DNA topoisomerase type IA zn finger" evidence="1">
    <location>
        <begin position="68"/>
        <end position="103"/>
    </location>
</feature>
<protein>
    <submittedName>
        <fullName evidence="2">DNA topoisomerase</fullName>
    </submittedName>
</protein>
<dbReference type="GO" id="GO:0005694">
    <property type="term" value="C:chromosome"/>
    <property type="evidence" value="ECO:0007669"/>
    <property type="project" value="InterPro"/>
</dbReference>
<evidence type="ECO:0000259" key="1">
    <source>
        <dbReference type="Pfam" id="PF01396"/>
    </source>
</evidence>
<dbReference type="InterPro" id="IPR000380">
    <property type="entry name" value="Topo_IA"/>
</dbReference>
<dbReference type="GO" id="GO:0003677">
    <property type="term" value="F:DNA binding"/>
    <property type="evidence" value="ECO:0007669"/>
    <property type="project" value="InterPro"/>
</dbReference>
<gene>
    <name evidence="2" type="ORF">HGP28_15915</name>
</gene>
<dbReference type="Gene3D" id="3.30.65.10">
    <property type="entry name" value="Bacterial Topoisomerase I, domain 1"/>
    <property type="match status" value="3"/>
</dbReference>
<dbReference type="GO" id="GO:0006265">
    <property type="term" value="P:DNA topological change"/>
    <property type="evidence" value="ECO:0007669"/>
    <property type="project" value="InterPro"/>
</dbReference>
<dbReference type="AlphaFoldDB" id="A0A7X8TT24"/>
<name>A0A7X8TT24_9VIBR</name>
<organism evidence="2 3">
    <name type="scientific">Vibrio agarilyticus</name>
    <dbReference type="NCBI Taxonomy" id="2726741"/>
    <lineage>
        <taxon>Bacteria</taxon>
        <taxon>Pseudomonadati</taxon>
        <taxon>Pseudomonadota</taxon>
        <taxon>Gammaproteobacteria</taxon>
        <taxon>Vibrionales</taxon>
        <taxon>Vibrionaceae</taxon>
        <taxon>Vibrio</taxon>
    </lineage>
</organism>
<dbReference type="GO" id="GO:0003917">
    <property type="term" value="F:DNA topoisomerase type I (single strand cut, ATP-independent) activity"/>
    <property type="evidence" value="ECO:0007669"/>
    <property type="project" value="InterPro"/>
</dbReference>
<dbReference type="Proteomes" id="UP000535589">
    <property type="component" value="Unassembled WGS sequence"/>
</dbReference>
<dbReference type="RefSeq" id="WP_168837464.1">
    <property type="nucleotide sequence ID" value="NZ_JABAIK010000019.1"/>
</dbReference>
<accession>A0A7X8TT24</accession>
<keyword evidence="3" id="KW-1185">Reference proteome</keyword>
<sequence length="192" mass="21325">MSNKINSALFSAREHALDNEPCPQCQIGQLHLRHGKHGPFLACNQYPNCGYIKPLHHHDGHIVKILGVECPDCGHELVLRQGRFGMFIGCSSYPDCHYLSSPQAAEEKSPAVLGIECPECQSHHLVERKTRFGKTFFACDGYPKCKFALNSKPIAGPCSVCGYTLLVEKKSASGVRYQCANRKCQHLQDDRA</sequence>
<keyword evidence="2" id="KW-0413">Isomerase</keyword>
<dbReference type="PANTHER" id="PTHR42785:SF1">
    <property type="entry name" value="DNA TOPOISOMERASE"/>
    <property type="match status" value="1"/>
</dbReference>
<dbReference type="PANTHER" id="PTHR42785">
    <property type="entry name" value="DNA TOPOISOMERASE, TYPE IA, CORE"/>
    <property type="match status" value="1"/>
</dbReference>
<dbReference type="EMBL" id="JABAIK010000019">
    <property type="protein sequence ID" value="NLS14367.1"/>
    <property type="molecule type" value="Genomic_DNA"/>
</dbReference>
<evidence type="ECO:0000313" key="3">
    <source>
        <dbReference type="Proteomes" id="UP000535589"/>
    </source>
</evidence>
<reference evidence="2 3" key="1">
    <citation type="submission" date="2020-04" db="EMBL/GenBank/DDBJ databases">
        <title>Vibrio sp. SM6, a novel species isolated from seawater.</title>
        <authorList>
            <person name="Wang X."/>
        </authorList>
    </citation>
    <scope>NUCLEOTIDE SEQUENCE [LARGE SCALE GENOMIC DNA]</scope>
    <source>
        <strain evidence="2 3">SM6</strain>
    </source>
</reference>
<feature type="domain" description="DNA topoisomerase type IA zn finger" evidence="1">
    <location>
        <begin position="20"/>
        <end position="56"/>
    </location>
</feature>
<comment type="caution">
    <text evidence="2">The sequence shown here is derived from an EMBL/GenBank/DDBJ whole genome shotgun (WGS) entry which is preliminary data.</text>
</comment>